<proteinExistence type="predicted"/>
<dbReference type="AlphaFoldDB" id="A0A6N2ZJV7"/>
<name>A0A6N2ZJV7_9CLOT</name>
<dbReference type="EMBL" id="CACRTO010000005">
    <property type="protein sequence ID" value="VYT78000.1"/>
    <property type="molecule type" value="Genomic_DNA"/>
</dbReference>
<organism evidence="1">
    <name type="scientific">Clostridium tertium</name>
    <dbReference type="NCBI Taxonomy" id="1559"/>
    <lineage>
        <taxon>Bacteria</taxon>
        <taxon>Bacillati</taxon>
        <taxon>Bacillota</taxon>
        <taxon>Clostridia</taxon>
        <taxon>Eubacteriales</taxon>
        <taxon>Clostridiaceae</taxon>
        <taxon>Clostridium</taxon>
    </lineage>
</organism>
<protein>
    <recommendedName>
        <fullName evidence="2">Lipoprotein</fullName>
    </recommendedName>
</protein>
<dbReference type="PROSITE" id="PS51257">
    <property type="entry name" value="PROKAR_LIPOPROTEIN"/>
    <property type="match status" value="1"/>
</dbReference>
<sequence length="165" mass="19076">MKKRYVSLIIVAIIQIMILVSCSNSSGINSKTENKIKETIDLVLSYEKGYDETMKKHISEKNFYVCNYKEFYSLYIGEVTLEEYDSEIVDIKEEDGKFKVYMLLNIKARSLEVHEDESGEGSDEAIGENIPIEVIVKEKEKELYIEGLTEYESLEKAKELNEGFK</sequence>
<evidence type="ECO:0000313" key="1">
    <source>
        <dbReference type="EMBL" id="VYT78000.1"/>
    </source>
</evidence>
<dbReference type="RefSeq" id="WP_156624987.1">
    <property type="nucleotide sequence ID" value="NZ_CACRTO010000005.1"/>
</dbReference>
<accession>A0A6N2ZJV7</accession>
<reference evidence="1" key="1">
    <citation type="submission" date="2019-11" db="EMBL/GenBank/DDBJ databases">
        <authorList>
            <person name="Feng L."/>
        </authorList>
    </citation>
    <scope>NUCLEOTIDE SEQUENCE</scope>
    <source>
        <strain evidence="1">CTertiumLFYP3</strain>
    </source>
</reference>
<evidence type="ECO:0008006" key="2">
    <source>
        <dbReference type="Google" id="ProtNLM"/>
    </source>
</evidence>
<gene>
    <name evidence="1" type="ORF">CTLFYP3_00667</name>
</gene>